<dbReference type="PANTHER" id="PTHR10133">
    <property type="entry name" value="DNA POLYMERASE I"/>
    <property type="match status" value="1"/>
</dbReference>
<dbReference type="AlphaFoldDB" id="A0AAW1YGK0"/>
<dbReference type="InterPro" id="IPR043502">
    <property type="entry name" value="DNA/RNA_pol_sf"/>
</dbReference>
<dbReference type="Proteomes" id="UP001457282">
    <property type="component" value="Unassembled WGS sequence"/>
</dbReference>
<feature type="domain" description="DNA-directed DNA polymerase family A palm" evidence="1">
    <location>
        <begin position="1"/>
        <end position="157"/>
    </location>
</feature>
<accession>A0AAW1YGK0</accession>
<dbReference type="InterPro" id="IPR002298">
    <property type="entry name" value="DNA_polymerase_A"/>
</dbReference>
<evidence type="ECO:0000259" key="1">
    <source>
        <dbReference type="SMART" id="SM00482"/>
    </source>
</evidence>
<gene>
    <name evidence="2" type="ORF">M0R45_012156</name>
</gene>
<evidence type="ECO:0000313" key="3">
    <source>
        <dbReference type="Proteomes" id="UP001457282"/>
    </source>
</evidence>
<organism evidence="2 3">
    <name type="scientific">Rubus argutus</name>
    <name type="common">Southern blackberry</name>
    <dbReference type="NCBI Taxonomy" id="59490"/>
    <lineage>
        <taxon>Eukaryota</taxon>
        <taxon>Viridiplantae</taxon>
        <taxon>Streptophyta</taxon>
        <taxon>Embryophyta</taxon>
        <taxon>Tracheophyta</taxon>
        <taxon>Spermatophyta</taxon>
        <taxon>Magnoliopsida</taxon>
        <taxon>eudicotyledons</taxon>
        <taxon>Gunneridae</taxon>
        <taxon>Pentapetalae</taxon>
        <taxon>rosids</taxon>
        <taxon>fabids</taxon>
        <taxon>Rosales</taxon>
        <taxon>Rosaceae</taxon>
        <taxon>Rosoideae</taxon>
        <taxon>Rosoideae incertae sedis</taxon>
        <taxon>Rubus</taxon>
    </lineage>
</organism>
<dbReference type="EMBL" id="JBEDUW010000002">
    <property type="protein sequence ID" value="KAK9946708.1"/>
    <property type="molecule type" value="Genomic_DNA"/>
</dbReference>
<keyword evidence="3" id="KW-1185">Reference proteome</keyword>
<sequence length="208" mass="23152">MAHFSKDSSLIELLSKPQGDVFTMIAARWTGMSEDSISSHVRDQTKSFLAQRSSCILLQERICRNPQGTKTIFVENKFGNSKEKSKAQRQAVNSICQGSAADIIKIAMINIYSVIVEGAERPDSTSPLATKFHILRGRCRILLQVHDELVLEVDPSVIKEAALLLQTSMENAVSLLVPLHVKLEVGRTWGSLQPFRADQYEDTAVPDR</sequence>
<evidence type="ECO:0000313" key="2">
    <source>
        <dbReference type="EMBL" id="KAK9946708.1"/>
    </source>
</evidence>
<proteinExistence type="predicted"/>
<protein>
    <recommendedName>
        <fullName evidence="1">DNA-directed DNA polymerase family A palm domain-containing protein</fullName>
    </recommendedName>
</protein>
<dbReference type="GO" id="GO:0006302">
    <property type="term" value="P:double-strand break repair"/>
    <property type="evidence" value="ECO:0007669"/>
    <property type="project" value="TreeGrafter"/>
</dbReference>
<dbReference type="SMART" id="SM00482">
    <property type="entry name" value="POLAc"/>
    <property type="match status" value="1"/>
</dbReference>
<dbReference type="Gene3D" id="3.30.70.370">
    <property type="match status" value="1"/>
</dbReference>
<dbReference type="InterPro" id="IPR001098">
    <property type="entry name" value="DNA-dir_DNA_pol_A_palm_dom"/>
</dbReference>
<dbReference type="GO" id="GO:0003887">
    <property type="term" value="F:DNA-directed DNA polymerase activity"/>
    <property type="evidence" value="ECO:0007669"/>
    <property type="project" value="InterPro"/>
</dbReference>
<dbReference type="PANTHER" id="PTHR10133:SF62">
    <property type="entry name" value="DNA POLYMERASE THETA"/>
    <property type="match status" value="1"/>
</dbReference>
<dbReference type="Gene3D" id="1.10.150.20">
    <property type="entry name" value="5' to 3' exonuclease, C-terminal subdomain"/>
    <property type="match status" value="1"/>
</dbReference>
<dbReference type="GO" id="GO:0006261">
    <property type="term" value="P:DNA-templated DNA replication"/>
    <property type="evidence" value="ECO:0007669"/>
    <property type="project" value="InterPro"/>
</dbReference>
<dbReference type="Pfam" id="PF00476">
    <property type="entry name" value="DNA_pol_A"/>
    <property type="match status" value="1"/>
</dbReference>
<dbReference type="GO" id="GO:0003677">
    <property type="term" value="F:DNA binding"/>
    <property type="evidence" value="ECO:0007669"/>
    <property type="project" value="InterPro"/>
</dbReference>
<dbReference type="SUPFAM" id="SSF56672">
    <property type="entry name" value="DNA/RNA polymerases"/>
    <property type="match status" value="1"/>
</dbReference>
<comment type="caution">
    <text evidence="2">The sequence shown here is derived from an EMBL/GenBank/DDBJ whole genome shotgun (WGS) entry which is preliminary data.</text>
</comment>
<reference evidence="2 3" key="1">
    <citation type="journal article" date="2023" name="G3 (Bethesda)">
        <title>A chromosome-length genome assembly and annotation of blackberry (Rubus argutus, cv. 'Hillquist').</title>
        <authorList>
            <person name="Bruna T."/>
            <person name="Aryal R."/>
            <person name="Dudchenko O."/>
            <person name="Sargent D.J."/>
            <person name="Mead D."/>
            <person name="Buti M."/>
            <person name="Cavallini A."/>
            <person name="Hytonen T."/>
            <person name="Andres J."/>
            <person name="Pham M."/>
            <person name="Weisz D."/>
            <person name="Mascagni F."/>
            <person name="Usai G."/>
            <person name="Natali L."/>
            <person name="Bassil N."/>
            <person name="Fernandez G.E."/>
            <person name="Lomsadze A."/>
            <person name="Armour M."/>
            <person name="Olukolu B."/>
            <person name="Poorten T."/>
            <person name="Britton C."/>
            <person name="Davik J."/>
            <person name="Ashrafi H."/>
            <person name="Aiden E.L."/>
            <person name="Borodovsky M."/>
            <person name="Worthington M."/>
        </authorList>
    </citation>
    <scope>NUCLEOTIDE SEQUENCE [LARGE SCALE GENOMIC DNA]</scope>
    <source>
        <strain evidence="2">PI 553951</strain>
    </source>
</reference>
<name>A0AAW1YGK0_RUBAR</name>